<dbReference type="InterPro" id="IPR001086">
    <property type="entry name" value="Preph_deHydtase"/>
</dbReference>
<proteinExistence type="predicted"/>
<evidence type="ECO:0000313" key="12">
    <source>
        <dbReference type="Proteomes" id="UP000252289"/>
    </source>
</evidence>
<gene>
    <name evidence="11" type="ORF">DBW64_04660</name>
</gene>
<dbReference type="Gene3D" id="3.40.190.10">
    <property type="entry name" value="Periplasmic binding protein-like II"/>
    <property type="match status" value="2"/>
</dbReference>
<evidence type="ECO:0000313" key="11">
    <source>
        <dbReference type="EMBL" id="RCL83959.1"/>
    </source>
</evidence>
<accession>A0A368EI35</accession>
<evidence type="ECO:0000256" key="2">
    <source>
        <dbReference type="ARBA" id="ARBA00013147"/>
    </source>
</evidence>
<dbReference type="Proteomes" id="UP000252289">
    <property type="component" value="Unassembled WGS sequence"/>
</dbReference>
<keyword evidence="4" id="KW-0057">Aromatic amino acid biosynthesis</keyword>
<dbReference type="UniPathway" id="UPA00121">
    <property type="reaction ID" value="UER00345"/>
</dbReference>
<dbReference type="Gene3D" id="3.30.70.260">
    <property type="match status" value="1"/>
</dbReference>
<reference evidence="11 12" key="1">
    <citation type="journal article" date="2018" name="Microbiome">
        <title>Fine metagenomic profile of the Mediterranean stratified and mixed water columns revealed by assembly and recruitment.</title>
        <authorList>
            <person name="Haro-Moreno J.M."/>
            <person name="Lopez-Perez M."/>
            <person name="De La Torre J.R."/>
            <person name="Picazo A."/>
            <person name="Camacho A."/>
            <person name="Rodriguez-Valera F."/>
        </authorList>
    </citation>
    <scope>NUCLEOTIDE SEQUENCE [LARGE SCALE GENOMIC DNA]</scope>
    <source>
        <strain evidence="11">MED-G50</strain>
    </source>
</reference>
<dbReference type="CDD" id="cd04905">
    <property type="entry name" value="ACT_CM-PDT"/>
    <property type="match status" value="1"/>
</dbReference>
<dbReference type="PANTHER" id="PTHR21022:SF19">
    <property type="entry name" value="PREPHENATE DEHYDRATASE-RELATED"/>
    <property type="match status" value="1"/>
</dbReference>
<feature type="site" description="Essential for prephenate dehydratase activity" evidence="8">
    <location>
        <position position="175"/>
    </location>
</feature>
<dbReference type="GO" id="GO:0009094">
    <property type="term" value="P:L-phenylalanine biosynthetic process"/>
    <property type="evidence" value="ECO:0007669"/>
    <property type="project" value="UniProtKB-UniPathway"/>
</dbReference>
<evidence type="ECO:0000259" key="9">
    <source>
        <dbReference type="PROSITE" id="PS51171"/>
    </source>
</evidence>
<dbReference type="EC" id="4.2.1.51" evidence="2"/>
<evidence type="ECO:0000256" key="5">
    <source>
        <dbReference type="ARBA" id="ARBA00023222"/>
    </source>
</evidence>
<organism evidence="11 12">
    <name type="scientific">PS1 clade bacterium</name>
    <dbReference type="NCBI Taxonomy" id="2175152"/>
    <lineage>
        <taxon>Bacteria</taxon>
        <taxon>Pseudomonadati</taxon>
        <taxon>Pseudomonadota</taxon>
        <taxon>Alphaproteobacteria</taxon>
        <taxon>PS1 clade</taxon>
    </lineage>
</organism>
<evidence type="ECO:0000256" key="6">
    <source>
        <dbReference type="ARBA" id="ARBA00023239"/>
    </source>
</evidence>
<comment type="catalytic activity">
    <reaction evidence="7">
        <text>prephenate + H(+) = 3-phenylpyruvate + CO2 + H2O</text>
        <dbReference type="Rhea" id="RHEA:21648"/>
        <dbReference type="ChEBI" id="CHEBI:15377"/>
        <dbReference type="ChEBI" id="CHEBI:15378"/>
        <dbReference type="ChEBI" id="CHEBI:16526"/>
        <dbReference type="ChEBI" id="CHEBI:18005"/>
        <dbReference type="ChEBI" id="CHEBI:29934"/>
        <dbReference type="EC" id="4.2.1.51"/>
    </reaction>
</comment>
<keyword evidence="3" id="KW-0028">Amino-acid biosynthesis</keyword>
<dbReference type="PROSITE" id="PS51671">
    <property type="entry name" value="ACT"/>
    <property type="match status" value="1"/>
</dbReference>
<dbReference type="CDD" id="cd13631">
    <property type="entry name" value="PBP2_Ct-PDT_like"/>
    <property type="match status" value="1"/>
</dbReference>
<sequence>MTQKDKPIAFQGEMGANSHIACNDIFPDREVLPCTTFEGAFKALENGSAALAVLPVENTVAGRVADIHRLLPGYNLYIIGEYFMRIRHCLLGLKGASVDGLTHVHSHEMALGQCRHIINELNLEPVVAADTAGSAREIAELNNPALAAIASPLAAEINGLQIFKENIEDAKHNTTRFLIMAPEPDDAEPNSGDVITSFIFRCRNVPAALYKALGGFATNGVNMTKLESYQVEGSFMATQFYADIEGHPDDEAVRLALDELNYFCSELNILGVYPAAEFRKTM</sequence>
<protein>
    <recommendedName>
        <fullName evidence="2">prephenate dehydratase</fullName>
        <ecNumber evidence="2">4.2.1.51</ecNumber>
    </recommendedName>
</protein>
<dbReference type="InterPro" id="IPR045865">
    <property type="entry name" value="ACT-like_dom_sf"/>
</dbReference>
<dbReference type="NCBIfam" id="NF008866">
    <property type="entry name" value="PRK11899.1"/>
    <property type="match status" value="1"/>
</dbReference>
<feature type="domain" description="Prephenate dehydratase" evidence="9">
    <location>
        <begin position="7"/>
        <end position="182"/>
    </location>
</feature>
<evidence type="ECO:0000259" key="10">
    <source>
        <dbReference type="PROSITE" id="PS51671"/>
    </source>
</evidence>
<dbReference type="EMBL" id="QOQK01000022">
    <property type="protein sequence ID" value="RCL83959.1"/>
    <property type="molecule type" value="Genomic_DNA"/>
</dbReference>
<dbReference type="GO" id="GO:0005737">
    <property type="term" value="C:cytoplasm"/>
    <property type="evidence" value="ECO:0007669"/>
    <property type="project" value="TreeGrafter"/>
</dbReference>
<evidence type="ECO:0000256" key="4">
    <source>
        <dbReference type="ARBA" id="ARBA00023141"/>
    </source>
</evidence>
<dbReference type="Pfam" id="PF00800">
    <property type="entry name" value="PDT"/>
    <property type="match status" value="1"/>
</dbReference>
<dbReference type="InterPro" id="IPR008242">
    <property type="entry name" value="Chor_mutase/pphenate_deHydtase"/>
</dbReference>
<evidence type="ECO:0000256" key="3">
    <source>
        <dbReference type="ARBA" id="ARBA00022605"/>
    </source>
</evidence>
<comment type="caution">
    <text evidence="11">The sequence shown here is derived from an EMBL/GenBank/DDBJ whole genome shotgun (WGS) entry which is preliminary data.</text>
</comment>
<dbReference type="GO" id="GO:0004664">
    <property type="term" value="F:prephenate dehydratase activity"/>
    <property type="evidence" value="ECO:0007669"/>
    <property type="project" value="UniProtKB-EC"/>
</dbReference>
<dbReference type="InterPro" id="IPR002912">
    <property type="entry name" value="ACT_dom"/>
</dbReference>
<dbReference type="PIRSF" id="PIRSF001500">
    <property type="entry name" value="Chor_mut_pdt_Ppr"/>
    <property type="match status" value="1"/>
</dbReference>
<keyword evidence="6 11" id="KW-0456">Lyase</keyword>
<feature type="domain" description="ACT" evidence="10">
    <location>
        <begin position="197"/>
        <end position="274"/>
    </location>
</feature>
<comment type="pathway">
    <text evidence="1">Amino-acid biosynthesis; L-phenylalanine biosynthesis; phenylpyruvate from prephenate: step 1/1.</text>
</comment>
<evidence type="ECO:0000256" key="1">
    <source>
        <dbReference type="ARBA" id="ARBA00004741"/>
    </source>
</evidence>
<name>A0A368EI35_9PROT</name>
<dbReference type="PANTHER" id="PTHR21022">
    <property type="entry name" value="PREPHENATE DEHYDRATASE P PROTEIN"/>
    <property type="match status" value="1"/>
</dbReference>
<keyword evidence="5" id="KW-0584">Phenylalanine biosynthesis</keyword>
<evidence type="ECO:0000256" key="7">
    <source>
        <dbReference type="ARBA" id="ARBA00047848"/>
    </source>
</evidence>
<evidence type="ECO:0000256" key="8">
    <source>
        <dbReference type="PIRSR" id="PIRSR001500-2"/>
    </source>
</evidence>
<dbReference type="PROSITE" id="PS51171">
    <property type="entry name" value="PREPHENATE_DEHYDR_3"/>
    <property type="match status" value="1"/>
</dbReference>
<dbReference type="SUPFAM" id="SSF53850">
    <property type="entry name" value="Periplasmic binding protein-like II"/>
    <property type="match status" value="1"/>
</dbReference>
<dbReference type="AlphaFoldDB" id="A0A368EI35"/>
<dbReference type="SUPFAM" id="SSF55021">
    <property type="entry name" value="ACT-like"/>
    <property type="match status" value="1"/>
</dbReference>